<evidence type="ECO:0000313" key="3">
    <source>
        <dbReference type="Proteomes" id="UP000009183"/>
    </source>
</evidence>
<dbReference type="PaxDb" id="29760-VIT_17s0000g03590.t01"/>
<keyword evidence="1" id="KW-1133">Transmembrane helix</keyword>
<name>F6GTL6_VITVI</name>
<keyword evidence="1" id="KW-0472">Membrane</keyword>
<dbReference type="InParanoid" id="F6GTL6"/>
<dbReference type="InterPro" id="IPR006927">
    <property type="entry name" value="DUF639"/>
</dbReference>
<dbReference type="AlphaFoldDB" id="F6GTL6"/>
<dbReference type="EMBL" id="FN594950">
    <property type="protein sequence ID" value="CCB43225.1"/>
    <property type="molecule type" value="Genomic_DNA"/>
</dbReference>
<dbReference type="HOGENOM" id="CLU_007765_1_0_1"/>
<feature type="transmembrane region" description="Helical" evidence="1">
    <location>
        <begin position="533"/>
        <end position="558"/>
    </location>
</feature>
<dbReference type="Proteomes" id="UP000009183">
    <property type="component" value="Chromosome 17"/>
</dbReference>
<dbReference type="FunCoup" id="F6GTL6">
    <property type="interactions" value="1960"/>
</dbReference>
<dbReference type="Pfam" id="PF04842">
    <property type="entry name" value="DUF639"/>
    <property type="match status" value="1"/>
</dbReference>
<reference evidence="3" key="1">
    <citation type="journal article" date="2007" name="Nature">
        <title>The grapevine genome sequence suggests ancestral hexaploidization in major angiosperm phyla.</title>
        <authorList>
            <consortium name="The French-Italian Public Consortium for Grapevine Genome Characterization."/>
            <person name="Jaillon O."/>
            <person name="Aury J.-M."/>
            <person name="Noel B."/>
            <person name="Policriti A."/>
            <person name="Clepet C."/>
            <person name="Casagrande A."/>
            <person name="Choisne N."/>
            <person name="Aubourg S."/>
            <person name="Vitulo N."/>
            <person name="Jubin C."/>
            <person name="Vezzi A."/>
            <person name="Legeai F."/>
            <person name="Hugueney P."/>
            <person name="Dasilva C."/>
            <person name="Horner D."/>
            <person name="Mica E."/>
            <person name="Jublot D."/>
            <person name="Poulain J."/>
            <person name="Bruyere C."/>
            <person name="Billault A."/>
            <person name="Segurens B."/>
            <person name="Gouyvenoux M."/>
            <person name="Ugarte E."/>
            <person name="Cattonaro F."/>
            <person name="Anthouard V."/>
            <person name="Vico V."/>
            <person name="Del Fabbro C."/>
            <person name="Alaux M."/>
            <person name="Di Gaspero G."/>
            <person name="Dumas V."/>
            <person name="Felice N."/>
            <person name="Paillard S."/>
            <person name="Juman I."/>
            <person name="Moroldo M."/>
            <person name="Scalabrin S."/>
            <person name="Canaguier A."/>
            <person name="Le Clainche I."/>
            <person name="Malacrida G."/>
            <person name="Durand E."/>
            <person name="Pesole G."/>
            <person name="Laucou V."/>
            <person name="Chatelet P."/>
            <person name="Merdinoglu D."/>
            <person name="Delledonne M."/>
            <person name="Pezzotti M."/>
            <person name="Lecharny A."/>
            <person name="Scarpelli C."/>
            <person name="Artiguenave F."/>
            <person name="Pe M.E."/>
            <person name="Valle G."/>
            <person name="Morgante M."/>
            <person name="Caboche M."/>
            <person name="Adam-Blondon A.-F."/>
            <person name="Weissenbach J."/>
            <person name="Quetier F."/>
            <person name="Wincker P."/>
        </authorList>
    </citation>
    <scope>NUCLEOTIDE SEQUENCE [LARGE SCALE GENOMIC DNA]</scope>
    <source>
        <strain evidence="3">cv. Pinot noir / PN40024</strain>
    </source>
</reference>
<sequence length="603" mass="67803">MNVLSGVVGELLQKLRGFHGEALVFEMAMASKTRNMLEGLVREGSFKWLLGSRSSFNDEVEEMGKSPSARKNWIQELSPVANIVVRRCSKILGISTMELRESFDAEASDSIKHPSCFARNFLEYCCFRALALSTQVTGHLADKKFRRLTFDMMLAWEAPSATCQPLLNVGEDAAVGIEAFSRIAPVVPTIANVIISDNLFEVLTASTDGRLQFSIYDKYLTGLERAIKKLKCQSESSLLSTVRSSRGEKILEVDGTVTTQPVLEHIGISTWPGRLILTDHALYFEALRVVSYDKAKIYDLSDDLKQVVKPELTGPWGTRLFDKAVLYKSISLFIHQFQISGVERDEALSKAVLGILRVQAIQEISSAVPLRSEALLMFNLCDQLPGGDLILETLANLSTSRELDRTNNSELLFPVMELGKLLLSLAYWDDSRKSLAFCSIFTYIIWRGWLGYALALILIFIAVFMALTRCCGQGRPVEEVKVIAPPTMNTMEQLLAVQNAISKAEVFVQDINIVLLKLRALLLVIFPQASLKFAMALLLIAVVLALVPLKFMVILTFLETFTHYSPPRRASTERWMRRFREWWFSIPAAPVLLEREKEEKKRK</sequence>
<evidence type="ECO:0000256" key="1">
    <source>
        <dbReference type="SAM" id="Phobius"/>
    </source>
</evidence>
<dbReference type="ExpressionAtlas" id="F6GTL6">
    <property type="expression patterns" value="baseline and differential"/>
</dbReference>
<evidence type="ECO:0008006" key="4">
    <source>
        <dbReference type="Google" id="ProtNLM"/>
    </source>
</evidence>
<dbReference type="eggNOG" id="ENOG502QU95">
    <property type="taxonomic scope" value="Eukaryota"/>
</dbReference>
<protein>
    <recommendedName>
        <fullName evidence="4">DUF639 domain-containing protein</fullName>
    </recommendedName>
</protein>
<keyword evidence="3" id="KW-1185">Reference proteome</keyword>
<feature type="transmembrane region" description="Helical" evidence="1">
    <location>
        <begin position="449"/>
        <end position="467"/>
    </location>
</feature>
<organism evidence="2 3">
    <name type="scientific">Vitis vinifera</name>
    <name type="common">Grape</name>
    <dbReference type="NCBI Taxonomy" id="29760"/>
    <lineage>
        <taxon>Eukaryota</taxon>
        <taxon>Viridiplantae</taxon>
        <taxon>Streptophyta</taxon>
        <taxon>Embryophyta</taxon>
        <taxon>Tracheophyta</taxon>
        <taxon>Spermatophyta</taxon>
        <taxon>Magnoliopsida</taxon>
        <taxon>eudicotyledons</taxon>
        <taxon>Gunneridae</taxon>
        <taxon>Pentapetalae</taxon>
        <taxon>rosids</taxon>
        <taxon>Vitales</taxon>
        <taxon>Vitaceae</taxon>
        <taxon>Viteae</taxon>
        <taxon>Vitis</taxon>
    </lineage>
</organism>
<gene>
    <name evidence="2" type="ordered locus">VIT_17s0000g03590</name>
</gene>
<evidence type="ECO:0000313" key="2">
    <source>
        <dbReference type="EMBL" id="CCB43225.1"/>
    </source>
</evidence>
<accession>F6GTL6</accession>
<proteinExistence type="predicted"/>
<dbReference type="PANTHER" id="PTHR31860:SF6">
    <property type="entry name" value="HEAT-INDUCIBLE TRANSCRIPTION REPRESSOR (DUF639)"/>
    <property type="match status" value="1"/>
</dbReference>
<dbReference type="PANTHER" id="PTHR31860">
    <property type="entry name" value="HEAT-INDUCIBLE TRANSCRIPTION REPRESSOR (DUF639)-RELATED"/>
    <property type="match status" value="1"/>
</dbReference>
<keyword evidence="1" id="KW-0812">Transmembrane</keyword>